<name>A0A6N7W812_9ACTO</name>
<dbReference type="AlphaFoldDB" id="A0A6N7W812"/>
<protein>
    <submittedName>
        <fullName evidence="3">ROK family transcriptional regulator</fullName>
    </submittedName>
</protein>
<dbReference type="SUPFAM" id="SSF53067">
    <property type="entry name" value="Actin-like ATPase domain"/>
    <property type="match status" value="1"/>
</dbReference>
<dbReference type="SUPFAM" id="SSF46785">
    <property type="entry name" value="Winged helix' DNA-binding domain"/>
    <property type="match status" value="1"/>
</dbReference>
<dbReference type="RefSeq" id="WP_154544747.1">
    <property type="nucleotide sequence ID" value="NZ_VULO01000007.1"/>
</dbReference>
<dbReference type="Gene3D" id="3.30.420.40">
    <property type="match status" value="2"/>
</dbReference>
<feature type="domain" description="HTH marR-type" evidence="2">
    <location>
        <begin position="5"/>
        <end position="52"/>
    </location>
</feature>
<keyword evidence="4" id="KW-1185">Reference proteome</keyword>
<dbReference type="InterPro" id="IPR036390">
    <property type="entry name" value="WH_DNA-bd_sf"/>
</dbReference>
<evidence type="ECO:0000259" key="2">
    <source>
        <dbReference type="Pfam" id="PF12802"/>
    </source>
</evidence>
<dbReference type="PANTHER" id="PTHR18964">
    <property type="entry name" value="ROK (REPRESSOR, ORF, KINASE) FAMILY"/>
    <property type="match status" value="1"/>
</dbReference>
<dbReference type="Gene3D" id="1.10.10.10">
    <property type="entry name" value="Winged helix-like DNA-binding domain superfamily/Winged helix DNA-binding domain"/>
    <property type="match status" value="1"/>
</dbReference>
<dbReference type="Proteomes" id="UP000470875">
    <property type="component" value="Unassembled WGS sequence"/>
</dbReference>
<proteinExistence type="inferred from homology"/>
<dbReference type="EMBL" id="VULO01000007">
    <property type="protein sequence ID" value="MSS84406.1"/>
    <property type="molecule type" value="Genomic_DNA"/>
</dbReference>
<dbReference type="InterPro" id="IPR000600">
    <property type="entry name" value="ROK"/>
</dbReference>
<comment type="similarity">
    <text evidence="1">Belongs to the ROK (NagC/XylR) family.</text>
</comment>
<comment type="caution">
    <text evidence="3">The sequence shown here is derived from an EMBL/GenBank/DDBJ whole genome shotgun (WGS) entry which is preliminary data.</text>
</comment>
<accession>A0A6N7W812</accession>
<gene>
    <name evidence="3" type="ORF">FYJ24_06450</name>
</gene>
<dbReference type="InterPro" id="IPR043129">
    <property type="entry name" value="ATPase_NBD"/>
</dbReference>
<sequence>MGDYNQLVVFDLIRRAKTGISRAEAVAETGLSPQTVSNVVNRLLELEWVREGQRVHRSGRGKPRTLLHSQADAAYAVGVHLEPSPIISAVLMDANGTIRRRANTDSIPDPNEAVMTIGRLCAELIDGIPVERVLGIGCSVPGPIDLDRGTFIDPPTLPGWDNFPFLQQVHNATGLTVYMQKDSIAALAGELWNRDRGLDRTTLFVYAGFGIAFAVARGRELFVGGSGNAGEAGHIKVSIDSAPCSCGRQGCVGKIIEFEYVVGQAVARGILPDRDRQWNHTELVAGMDAIATMARDGNAVAQDLLAESVDAIAEAVVITADFLDATDVVIGGTHAARLAPQLSHAVEREFSRYSVLAPIHSLTVHDADFAAWVGAAGGASLVFDAQMSPTSTVLTGRSSVGKQA</sequence>
<evidence type="ECO:0000313" key="4">
    <source>
        <dbReference type="Proteomes" id="UP000470875"/>
    </source>
</evidence>
<evidence type="ECO:0000256" key="1">
    <source>
        <dbReference type="ARBA" id="ARBA00006479"/>
    </source>
</evidence>
<dbReference type="PANTHER" id="PTHR18964:SF149">
    <property type="entry name" value="BIFUNCTIONAL UDP-N-ACETYLGLUCOSAMINE 2-EPIMERASE_N-ACETYLMANNOSAMINE KINASE"/>
    <property type="match status" value="1"/>
</dbReference>
<dbReference type="InterPro" id="IPR036388">
    <property type="entry name" value="WH-like_DNA-bd_sf"/>
</dbReference>
<dbReference type="GO" id="GO:0003700">
    <property type="term" value="F:DNA-binding transcription factor activity"/>
    <property type="evidence" value="ECO:0007669"/>
    <property type="project" value="InterPro"/>
</dbReference>
<evidence type="ECO:0000313" key="3">
    <source>
        <dbReference type="EMBL" id="MSS84406.1"/>
    </source>
</evidence>
<dbReference type="Pfam" id="PF12802">
    <property type="entry name" value="MarR_2"/>
    <property type="match status" value="1"/>
</dbReference>
<organism evidence="3 4">
    <name type="scientific">Scrofimicrobium canadense</name>
    <dbReference type="NCBI Taxonomy" id="2652290"/>
    <lineage>
        <taxon>Bacteria</taxon>
        <taxon>Bacillati</taxon>
        <taxon>Actinomycetota</taxon>
        <taxon>Actinomycetes</taxon>
        <taxon>Actinomycetales</taxon>
        <taxon>Actinomycetaceae</taxon>
        <taxon>Scrofimicrobium</taxon>
    </lineage>
</organism>
<dbReference type="InterPro" id="IPR000835">
    <property type="entry name" value="HTH_MarR-typ"/>
</dbReference>
<reference evidence="3 4" key="1">
    <citation type="submission" date="2019-08" db="EMBL/GenBank/DDBJ databases">
        <title>In-depth cultivation of the pig gut microbiome towards novel bacterial diversity and tailored functional studies.</title>
        <authorList>
            <person name="Wylensek D."/>
            <person name="Hitch T.C.A."/>
            <person name="Clavel T."/>
        </authorList>
    </citation>
    <scope>NUCLEOTIDE SEQUENCE [LARGE SCALE GENOMIC DNA]</scope>
    <source>
        <strain evidence="3 4">WB03_NA08</strain>
    </source>
</reference>
<dbReference type="Pfam" id="PF00480">
    <property type="entry name" value="ROK"/>
    <property type="match status" value="1"/>
</dbReference>